<sequence length="164" mass="19478">MKTSWLKLMDGNKDDIKFMILNVLVGLSVTFVDVSNVSAISKVDFHIDYHTDTTQKRLVVEYYPNGKVRLKGYHGHYANKEISTDYYLGTWYYYNQNGTLQHSIYYHNDLPSKSFILKKEYYPNGKVKSIEKYNNYDLYQSEKKKLGKWQYFDKNGELIKEVQH</sequence>
<dbReference type="Pfam" id="PF07661">
    <property type="entry name" value="MORN_2"/>
    <property type="match status" value="4"/>
</dbReference>
<dbReference type="RefSeq" id="WP_136836358.1">
    <property type="nucleotide sequence ID" value="NZ_SWBQ01000003.1"/>
</dbReference>
<proteinExistence type="predicted"/>
<keyword evidence="2" id="KW-1185">Reference proteome</keyword>
<dbReference type="EMBL" id="SWBQ01000003">
    <property type="protein sequence ID" value="TKC06099.1"/>
    <property type="molecule type" value="Genomic_DNA"/>
</dbReference>
<name>A0A4U1CKY4_9SPHI</name>
<organism evidence="1 2">
    <name type="scientific">Pedobacter frigoris</name>
    <dbReference type="NCBI Taxonomy" id="2571272"/>
    <lineage>
        <taxon>Bacteria</taxon>
        <taxon>Pseudomonadati</taxon>
        <taxon>Bacteroidota</taxon>
        <taxon>Sphingobacteriia</taxon>
        <taxon>Sphingobacteriales</taxon>
        <taxon>Sphingobacteriaceae</taxon>
        <taxon>Pedobacter</taxon>
    </lineage>
</organism>
<comment type="caution">
    <text evidence="1">The sequence shown here is derived from an EMBL/GenBank/DDBJ whole genome shotgun (WGS) entry which is preliminary data.</text>
</comment>
<dbReference type="Gene3D" id="3.90.930.1">
    <property type="match status" value="1"/>
</dbReference>
<dbReference type="InterPro" id="IPR011652">
    <property type="entry name" value="MORN_2"/>
</dbReference>
<dbReference type="Proteomes" id="UP000307244">
    <property type="component" value="Unassembled WGS sequence"/>
</dbReference>
<gene>
    <name evidence="1" type="ORF">FA047_12275</name>
</gene>
<reference evidence="1 2" key="1">
    <citation type="submission" date="2019-04" db="EMBL/GenBank/DDBJ databases">
        <title>Pedobacter sp. RP-3-15 sp. nov., isolated from Arctic soil.</title>
        <authorList>
            <person name="Dahal R.H."/>
            <person name="Kim D.-U."/>
        </authorList>
    </citation>
    <scope>NUCLEOTIDE SEQUENCE [LARGE SCALE GENOMIC DNA]</scope>
    <source>
        <strain evidence="1 2">RP-3-15</strain>
    </source>
</reference>
<accession>A0A4U1CKY4</accession>
<evidence type="ECO:0008006" key="3">
    <source>
        <dbReference type="Google" id="ProtNLM"/>
    </source>
</evidence>
<dbReference type="OrthoDB" id="7342920at2"/>
<evidence type="ECO:0000313" key="2">
    <source>
        <dbReference type="Proteomes" id="UP000307244"/>
    </source>
</evidence>
<dbReference type="AlphaFoldDB" id="A0A4U1CKY4"/>
<evidence type="ECO:0000313" key="1">
    <source>
        <dbReference type="EMBL" id="TKC06099.1"/>
    </source>
</evidence>
<protein>
    <recommendedName>
        <fullName evidence="3">MORN repeat variant</fullName>
    </recommendedName>
</protein>
<dbReference type="SUPFAM" id="SSF82185">
    <property type="entry name" value="Histone H3 K4-specific methyltransferase SET7/9 N-terminal domain"/>
    <property type="match status" value="1"/>
</dbReference>